<accession>A0A061QWQ3</accession>
<dbReference type="AlphaFoldDB" id="A0A061QWQ3"/>
<protein>
    <submittedName>
        <fullName evidence="1">Uncharacterized protein</fullName>
    </submittedName>
</protein>
<sequence length="32" mass="3758">MESIVEQQLERRAPWRFKQAPAILFLKNSISA</sequence>
<dbReference type="EMBL" id="GBEZ01022749">
    <property type="protein sequence ID" value="JAC64103.1"/>
    <property type="molecule type" value="Transcribed_RNA"/>
</dbReference>
<feature type="non-terminal residue" evidence="1">
    <location>
        <position position="32"/>
    </location>
</feature>
<evidence type="ECO:0000313" key="1">
    <source>
        <dbReference type="EMBL" id="JAC64103.1"/>
    </source>
</evidence>
<reference evidence="1" key="1">
    <citation type="submission" date="2014-05" db="EMBL/GenBank/DDBJ databases">
        <title>The transcriptome of the halophilic microalga Tetraselmis sp. GSL018 isolated from the Great Salt Lake, Utah.</title>
        <authorList>
            <person name="Jinkerson R.E."/>
            <person name="D'Adamo S."/>
            <person name="Posewitz M.C."/>
        </authorList>
    </citation>
    <scope>NUCLEOTIDE SEQUENCE</scope>
    <source>
        <strain evidence="1">GSL018</strain>
    </source>
</reference>
<proteinExistence type="predicted"/>
<gene>
    <name evidence="1" type="ORF">TSPGSL018_19046</name>
</gene>
<name>A0A061QWQ3_9CHLO</name>
<organism evidence="1">
    <name type="scientific">Tetraselmis sp. GSL018</name>
    <dbReference type="NCBI Taxonomy" id="582737"/>
    <lineage>
        <taxon>Eukaryota</taxon>
        <taxon>Viridiplantae</taxon>
        <taxon>Chlorophyta</taxon>
        <taxon>core chlorophytes</taxon>
        <taxon>Chlorodendrophyceae</taxon>
        <taxon>Chlorodendrales</taxon>
        <taxon>Chlorodendraceae</taxon>
        <taxon>Tetraselmis</taxon>
    </lineage>
</organism>